<reference evidence="3" key="1">
    <citation type="journal article" date="2019" name="Nat. Commun.">
        <title>Expansion of phycobilisome linker gene families in mesophilic red algae.</title>
        <authorList>
            <person name="Lee J."/>
            <person name="Kim D."/>
            <person name="Bhattacharya D."/>
            <person name="Yoon H.S."/>
        </authorList>
    </citation>
    <scope>NUCLEOTIDE SEQUENCE [LARGE SCALE GENOMIC DNA]</scope>
    <source>
        <strain evidence="3">CCMP 1328</strain>
    </source>
</reference>
<evidence type="ECO:0000313" key="3">
    <source>
        <dbReference type="Proteomes" id="UP000324585"/>
    </source>
</evidence>
<sequence>MDEADPSATPPVSAQQTLQPLALDVSPSATPSSPQAQTGGARVILLIVLVAVGMVFVFGLLQYQMNRRSSTAGECSYAAMPDHPVPAMKLRAEKLRGVLGF</sequence>
<accession>A0A5J4YQ17</accession>
<keyword evidence="3" id="KW-1185">Reference proteome</keyword>
<gene>
    <name evidence="2" type="ORF">FVE85_9105</name>
</gene>
<proteinExistence type="predicted"/>
<comment type="caution">
    <text evidence="2">The sequence shown here is derived from an EMBL/GenBank/DDBJ whole genome shotgun (WGS) entry which is preliminary data.</text>
</comment>
<evidence type="ECO:0000313" key="2">
    <source>
        <dbReference type="EMBL" id="KAA8492833.1"/>
    </source>
</evidence>
<name>A0A5J4YQ17_PORPP</name>
<keyword evidence="1" id="KW-1133">Transmembrane helix</keyword>
<organism evidence="2 3">
    <name type="scientific">Porphyridium purpureum</name>
    <name type="common">Red alga</name>
    <name type="synonym">Porphyridium cruentum</name>
    <dbReference type="NCBI Taxonomy" id="35688"/>
    <lineage>
        <taxon>Eukaryota</taxon>
        <taxon>Rhodophyta</taxon>
        <taxon>Bangiophyceae</taxon>
        <taxon>Porphyridiales</taxon>
        <taxon>Porphyridiaceae</taxon>
        <taxon>Porphyridium</taxon>
    </lineage>
</organism>
<dbReference type="AlphaFoldDB" id="A0A5J4YQ17"/>
<evidence type="ECO:0000256" key="1">
    <source>
        <dbReference type="SAM" id="Phobius"/>
    </source>
</evidence>
<protein>
    <submittedName>
        <fullName evidence="2">Uncharacterized protein</fullName>
    </submittedName>
</protein>
<dbReference type="Proteomes" id="UP000324585">
    <property type="component" value="Unassembled WGS sequence"/>
</dbReference>
<feature type="transmembrane region" description="Helical" evidence="1">
    <location>
        <begin position="41"/>
        <end position="61"/>
    </location>
</feature>
<dbReference type="EMBL" id="VRMN01000008">
    <property type="protein sequence ID" value="KAA8492833.1"/>
    <property type="molecule type" value="Genomic_DNA"/>
</dbReference>
<keyword evidence="1" id="KW-0472">Membrane</keyword>
<keyword evidence="1" id="KW-0812">Transmembrane</keyword>